<feature type="transmembrane region" description="Helical" evidence="1">
    <location>
        <begin position="103"/>
        <end position="125"/>
    </location>
</feature>
<dbReference type="InterPro" id="IPR024515">
    <property type="entry name" value="DUF3397"/>
</dbReference>
<evidence type="ECO:0000256" key="1">
    <source>
        <dbReference type="SAM" id="Phobius"/>
    </source>
</evidence>
<dbReference type="Proteomes" id="UP001580346">
    <property type="component" value="Unassembled WGS sequence"/>
</dbReference>
<dbReference type="EMBL" id="JBHHMI010000003">
    <property type="protein sequence ID" value="MFB5266195.1"/>
    <property type="molecule type" value="Genomic_DNA"/>
</dbReference>
<gene>
    <name evidence="2" type="ORF">ACE41H_05265</name>
</gene>
<feature type="transmembrane region" description="Helical" evidence="1">
    <location>
        <begin position="37"/>
        <end position="58"/>
    </location>
</feature>
<keyword evidence="1" id="KW-0812">Transmembrane</keyword>
<feature type="transmembrane region" description="Helical" evidence="1">
    <location>
        <begin position="64"/>
        <end position="83"/>
    </location>
</feature>
<reference evidence="2 3" key="1">
    <citation type="submission" date="2024-09" db="EMBL/GenBank/DDBJ databases">
        <title>Paenibacillus zeirhizospherea sp. nov., isolated from surface of the maize (Zea mays) roots in a horticulture field, Hungary.</title>
        <authorList>
            <person name="Marton D."/>
            <person name="Farkas M."/>
            <person name="Bedics A."/>
            <person name="Toth E."/>
            <person name="Tancsics A."/>
            <person name="Boka K."/>
            <person name="Maroti G."/>
            <person name="Kriszt B."/>
            <person name="Cserhati M."/>
        </authorList>
    </citation>
    <scope>NUCLEOTIDE SEQUENCE [LARGE SCALE GENOMIC DNA]</scope>
    <source>
        <strain evidence="2 3">KCTC 33519</strain>
    </source>
</reference>
<feature type="transmembrane region" description="Helical" evidence="1">
    <location>
        <begin position="6"/>
        <end position="30"/>
    </location>
</feature>
<sequence length="129" mass="14466">MSTVQNTLVFLSVLPIFPFLIVYGVGLWITKNKKRSLLAAIDVTTLFLIFSVAALFNVVFGTKFGIYLILLVLLITLGLIGSAQNRLKGGVNWSRLIRAVWRITFIGSSIAYFLFTFIGIFSYIINYMS</sequence>
<keyword evidence="3" id="KW-1185">Reference proteome</keyword>
<evidence type="ECO:0000313" key="2">
    <source>
        <dbReference type="EMBL" id="MFB5266195.1"/>
    </source>
</evidence>
<accession>A0ABV5APQ5</accession>
<keyword evidence="1" id="KW-1133">Transmembrane helix</keyword>
<organism evidence="2 3">
    <name type="scientific">Paenibacillus enshidis</name>
    <dbReference type="NCBI Taxonomy" id="1458439"/>
    <lineage>
        <taxon>Bacteria</taxon>
        <taxon>Bacillati</taxon>
        <taxon>Bacillota</taxon>
        <taxon>Bacilli</taxon>
        <taxon>Bacillales</taxon>
        <taxon>Paenibacillaceae</taxon>
        <taxon>Paenibacillus</taxon>
    </lineage>
</organism>
<evidence type="ECO:0000313" key="3">
    <source>
        <dbReference type="Proteomes" id="UP001580346"/>
    </source>
</evidence>
<protein>
    <submittedName>
        <fullName evidence="2">DUF3397 domain-containing protein</fullName>
    </submittedName>
</protein>
<comment type="caution">
    <text evidence="2">The sequence shown here is derived from an EMBL/GenBank/DDBJ whole genome shotgun (WGS) entry which is preliminary data.</text>
</comment>
<keyword evidence="1" id="KW-0472">Membrane</keyword>
<dbReference type="RefSeq" id="WP_375353774.1">
    <property type="nucleotide sequence ID" value="NZ_JBHHMI010000003.1"/>
</dbReference>
<proteinExistence type="predicted"/>
<dbReference type="Pfam" id="PF11877">
    <property type="entry name" value="DUF3397"/>
    <property type="match status" value="1"/>
</dbReference>
<name>A0ABV5APQ5_9BACL</name>